<organism evidence="1 2">
    <name type="scientific">Engystomops pustulosus</name>
    <name type="common">Tungara frog</name>
    <name type="synonym">Physalaemus pustulosus</name>
    <dbReference type="NCBI Taxonomy" id="76066"/>
    <lineage>
        <taxon>Eukaryota</taxon>
        <taxon>Metazoa</taxon>
        <taxon>Chordata</taxon>
        <taxon>Craniata</taxon>
        <taxon>Vertebrata</taxon>
        <taxon>Euteleostomi</taxon>
        <taxon>Amphibia</taxon>
        <taxon>Batrachia</taxon>
        <taxon>Anura</taxon>
        <taxon>Neobatrachia</taxon>
        <taxon>Hyloidea</taxon>
        <taxon>Leptodactylidae</taxon>
        <taxon>Leiuperinae</taxon>
        <taxon>Engystomops</taxon>
    </lineage>
</organism>
<dbReference type="Proteomes" id="UP000824782">
    <property type="component" value="Unassembled WGS sequence"/>
</dbReference>
<reference evidence="1" key="1">
    <citation type="thesis" date="2020" institute="ProQuest LLC" country="789 East Eisenhower Parkway, Ann Arbor, MI, USA">
        <title>Comparative Genomics and Chromosome Evolution.</title>
        <authorList>
            <person name="Mudd A.B."/>
        </authorList>
    </citation>
    <scope>NUCLEOTIDE SEQUENCE</scope>
    <source>
        <strain evidence="1">237g6f4</strain>
        <tissue evidence="1">Blood</tissue>
    </source>
</reference>
<comment type="caution">
    <text evidence="1">The sequence shown here is derived from an EMBL/GenBank/DDBJ whole genome shotgun (WGS) entry which is preliminary data.</text>
</comment>
<name>A0AAV6Z0W8_ENGPU</name>
<dbReference type="AlphaFoldDB" id="A0AAV6Z0W8"/>
<evidence type="ECO:0000313" key="2">
    <source>
        <dbReference type="Proteomes" id="UP000824782"/>
    </source>
</evidence>
<sequence length="86" mass="10361">MENKYAQKQSTYQQRLPNKDLYCLYGLITLDLPSCWRQHRAYMLTELEMGLRHRYKIGEGSMHFAGNKLQQTKWNWQMNYVNANTL</sequence>
<gene>
    <name evidence="1" type="ORF">GDO81_028243</name>
</gene>
<protein>
    <submittedName>
        <fullName evidence="1">Uncharacterized protein</fullName>
    </submittedName>
</protein>
<keyword evidence="2" id="KW-1185">Reference proteome</keyword>
<evidence type="ECO:0000313" key="1">
    <source>
        <dbReference type="EMBL" id="KAG8541795.1"/>
    </source>
</evidence>
<dbReference type="EMBL" id="WNYA01006588">
    <property type="protein sequence ID" value="KAG8541795.1"/>
    <property type="molecule type" value="Genomic_DNA"/>
</dbReference>
<proteinExistence type="predicted"/>
<accession>A0AAV6Z0W8</accession>